<proteinExistence type="predicted"/>
<evidence type="ECO:0000313" key="3">
    <source>
        <dbReference type="Proteomes" id="UP000280599"/>
    </source>
</evidence>
<dbReference type="InterPro" id="IPR053853">
    <property type="entry name" value="FitA-like_RHH"/>
</dbReference>
<dbReference type="Pfam" id="PF22513">
    <property type="entry name" value="FitA-like_RHH"/>
    <property type="match status" value="1"/>
</dbReference>
<gene>
    <name evidence="2" type="ORF">ALQ41_05033</name>
</gene>
<reference evidence="2 3" key="1">
    <citation type="submission" date="2018-08" db="EMBL/GenBank/DDBJ databases">
        <title>Recombination of ecologically and evolutionarily significant loci maintains genetic cohesion in the Pseudomonas syringae species complex.</title>
        <authorList>
            <person name="Dillon M."/>
            <person name="Thakur S."/>
            <person name="Almeida R.N.D."/>
            <person name="Weir B.S."/>
            <person name="Guttman D.S."/>
        </authorList>
    </citation>
    <scope>NUCLEOTIDE SEQUENCE [LARGE SCALE GENOMIC DNA]</scope>
    <source>
        <strain evidence="2 3">ICMP 867</strain>
    </source>
</reference>
<dbReference type="GO" id="GO:0006355">
    <property type="term" value="P:regulation of DNA-templated transcription"/>
    <property type="evidence" value="ECO:0007669"/>
    <property type="project" value="InterPro"/>
</dbReference>
<accession>A0A3M3UWU3</accession>
<protein>
    <submittedName>
        <fullName evidence="2">Plasmid stability protein StbC</fullName>
    </submittedName>
</protein>
<dbReference type="EMBL" id="RBPT01000461">
    <property type="protein sequence ID" value="RMO37668.1"/>
    <property type="molecule type" value="Genomic_DNA"/>
</dbReference>
<organism evidence="2 3">
    <name type="scientific">Pseudomonas savastanoi pv. glycinea</name>
    <name type="common">Pseudomonas syringae pv. glycinea</name>
    <dbReference type="NCBI Taxonomy" id="318"/>
    <lineage>
        <taxon>Bacteria</taxon>
        <taxon>Pseudomonadati</taxon>
        <taxon>Pseudomonadota</taxon>
        <taxon>Gammaproteobacteria</taxon>
        <taxon>Pseudomonadales</taxon>
        <taxon>Pseudomonadaceae</taxon>
        <taxon>Pseudomonas</taxon>
    </lineage>
</organism>
<dbReference type="Gene3D" id="1.10.1220.10">
    <property type="entry name" value="Met repressor-like"/>
    <property type="match status" value="1"/>
</dbReference>
<evidence type="ECO:0000313" key="2">
    <source>
        <dbReference type="EMBL" id="RMO37668.1"/>
    </source>
</evidence>
<comment type="caution">
    <text evidence="2">The sequence shown here is derived from an EMBL/GenBank/DDBJ whole genome shotgun (WGS) entry which is preliminary data.</text>
</comment>
<dbReference type="InterPro" id="IPR013321">
    <property type="entry name" value="Arc_rbn_hlx_hlx"/>
</dbReference>
<feature type="domain" description="Antitoxin FitA-like ribbon-helix-helix" evidence="1">
    <location>
        <begin position="33"/>
        <end position="71"/>
    </location>
</feature>
<dbReference type="AlphaFoldDB" id="A0A3M3UWU3"/>
<sequence length="116" mass="13027">GYTKMDQSSILDLWYQKHIVIPLMAKTGNYQVANVNVRNLPDEVHRAIRIQAALHGRSTEAEIRDILERAARPEGRVKLGSFLASIAREVGGLTDKEHTLFENTRITSPARAVSFE</sequence>
<dbReference type="Proteomes" id="UP000280599">
    <property type="component" value="Unassembled WGS sequence"/>
</dbReference>
<name>A0A3M3UWU3_PSESG</name>
<dbReference type="InterPro" id="IPR010985">
    <property type="entry name" value="Ribbon_hlx_hlx"/>
</dbReference>
<feature type="non-terminal residue" evidence="2">
    <location>
        <position position="1"/>
    </location>
</feature>
<dbReference type="SUPFAM" id="SSF47598">
    <property type="entry name" value="Ribbon-helix-helix"/>
    <property type="match status" value="1"/>
</dbReference>
<evidence type="ECO:0000259" key="1">
    <source>
        <dbReference type="Pfam" id="PF22513"/>
    </source>
</evidence>